<comment type="caution">
    <text evidence="3">The sequence shown here is derived from an EMBL/GenBank/DDBJ whole genome shotgun (WGS) entry which is preliminary data.</text>
</comment>
<evidence type="ECO:0000256" key="2">
    <source>
        <dbReference type="SAM" id="Phobius"/>
    </source>
</evidence>
<feature type="region of interest" description="Disordered" evidence="1">
    <location>
        <begin position="1"/>
        <end position="56"/>
    </location>
</feature>
<evidence type="ECO:0000313" key="4">
    <source>
        <dbReference type="Proteomes" id="UP001203852"/>
    </source>
</evidence>
<feature type="transmembrane region" description="Helical" evidence="2">
    <location>
        <begin position="205"/>
        <end position="223"/>
    </location>
</feature>
<feature type="transmembrane region" description="Helical" evidence="2">
    <location>
        <begin position="79"/>
        <end position="103"/>
    </location>
</feature>
<accession>A0AAN6DNG6</accession>
<feature type="transmembrane region" description="Helical" evidence="2">
    <location>
        <begin position="170"/>
        <end position="199"/>
    </location>
</feature>
<dbReference type="AlphaFoldDB" id="A0AAN6DNG6"/>
<dbReference type="Proteomes" id="UP001203852">
    <property type="component" value="Unassembled WGS sequence"/>
</dbReference>
<feature type="transmembrane region" description="Helical" evidence="2">
    <location>
        <begin position="127"/>
        <end position="150"/>
    </location>
</feature>
<protein>
    <submittedName>
        <fullName evidence="3">Uncharacterized protein</fullName>
    </submittedName>
</protein>
<keyword evidence="2" id="KW-0472">Membrane</keyword>
<keyword evidence="2" id="KW-1133">Transmembrane helix</keyword>
<feature type="compositionally biased region" description="Basic and acidic residues" evidence="1">
    <location>
        <begin position="43"/>
        <end position="56"/>
    </location>
</feature>
<evidence type="ECO:0000256" key="1">
    <source>
        <dbReference type="SAM" id="MobiDB-lite"/>
    </source>
</evidence>
<evidence type="ECO:0000313" key="3">
    <source>
        <dbReference type="EMBL" id="KAI1609629.1"/>
    </source>
</evidence>
<dbReference type="EMBL" id="MU404360">
    <property type="protein sequence ID" value="KAI1609629.1"/>
    <property type="molecule type" value="Genomic_DNA"/>
</dbReference>
<organism evidence="3 4">
    <name type="scientific">Exophiala viscosa</name>
    <dbReference type="NCBI Taxonomy" id="2486360"/>
    <lineage>
        <taxon>Eukaryota</taxon>
        <taxon>Fungi</taxon>
        <taxon>Dikarya</taxon>
        <taxon>Ascomycota</taxon>
        <taxon>Pezizomycotina</taxon>
        <taxon>Eurotiomycetes</taxon>
        <taxon>Chaetothyriomycetidae</taxon>
        <taxon>Chaetothyriales</taxon>
        <taxon>Herpotrichiellaceae</taxon>
        <taxon>Exophiala</taxon>
    </lineage>
</organism>
<keyword evidence="2" id="KW-0812">Transmembrane</keyword>
<proteinExistence type="predicted"/>
<gene>
    <name evidence="3" type="ORF">EDD36DRAFT_468548</name>
</gene>
<feature type="compositionally biased region" description="Basic and acidic residues" evidence="1">
    <location>
        <begin position="23"/>
        <end position="35"/>
    </location>
</feature>
<reference evidence="3" key="1">
    <citation type="journal article" date="2022" name="bioRxiv">
        <title>Deciphering the potential niche of two novel black yeast fungi from a biological soil crust based on their genomes, phenotypes, and melanin regulation.</title>
        <authorList>
            <consortium name="DOE Joint Genome Institute"/>
            <person name="Carr E.C."/>
            <person name="Barton Q."/>
            <person name="Grambo S."/>
            <person name="Sullivan M."/>
            <person name="Renfro C.M."/>
            <person name="Kuo A."/>
            <person name="Pangilinan J."/>
            <person name="Lipzen A."/>
            <person name="Keymanesh K."/>
            <person name="Savage E."/>
            <person name="Barry K."/>
            <person name="Grigoriev I.V."/>
            <person name="Riekhof W.R."/>
            <person name="Harris S.S."/>
        </authorList>
    </citation>
    <scope>NUCLEOTIDE SEQUENCE</scope>
    <source>
        <strain evidence="3">JF 03-4F</strain>
    </source>
</reference>
<name>A0AAN6DNG6_9EURO</name>
<keyword evidence="4" id="KW-1185">Reference proteome</keyword>
<sequence>MSCAGVVRRTTQDNDDTETTTPADDRERSESDCNSKRAANPHSWDEDSRGKTRTDSEHGHSLIAILPMTKHRGSSVSNWFNGLFTTIIGVATLGTSITFSYVLSNGTATPPSTTATFNQQQVQDFLAISWLLFLLALAFASLGSTLLTFFKKHWIADWDGVKGETSQWTVQMYAVCVSGLLGALTIGAFMLLCLVVVAYSPVVGWVSLFFAIFFGVVILVAVVHQAPWPWRDNTPSLPA</sequence>